<accession>A0A0P1MKB6</accession>
<accession>A0A0P1LAM9</accession>
<reference evidence="3 4" key="1">
    <citation type="submission" date="2015-11" db="EMBL/GenBank/DDBJ databases">
        <authorList>
            <person name="Zhang Y."/>
            <person name="Guo Z."/>
        </authorList>
    </citation>
    <scope>NUCLEOTIDE SEQUENCE [LARGE SCALE GENOMIC DNA]</scope>
    <source>
        <strain evidence="3">JGI-4</strain>
    </source>
</reference>
<dbReference type="Proteomes" id="UP000182200">
    <property type="component" value="Unassembled WGS sequence"/>
</dbReference>
<accession>A0A0P1P510</accession>
<accession>A0A0P1M4L4</accession>
<feature type="transmembrane region" description="Helical" evidence="1">
    <location>
        <begin position="7"/>
        <end position="24"/>
    </location>
</feature>
<dbReference type="Proteomes" id="UP000182011">
    <property type="component" value="Unassembled WGS sequence"/>
</dbReference>
<accession>A0A0P1MS32</accession>
<dbReference type="RefSeq" id="WP_047133192.1">
    <property type="nucleotide sequence ID" value="NZ_CZVI01000021.1"/>
</dbReference>
<accession>A0A0P1LC76</accession>
<keyword evidence="3" id="KW-0378">Hydrolase</keyword>
<dbReference type="AlphaFoldDB" id="A0A0P1M8B0"/>
<keyword evidence="1" id="KW-0812">Transmembrane</keyword>
<name>A0A0P1M8B0_9BACT</name>
<evidence type="ECO:0000313" key="5">
    <source>
        <dbReference type="Proteomes" id="UP000182200"/>
    </source>
</evidence>
<dbReference type="EMBL" id="FAOP01000005">
    <property type="protein sequence ID" value="CUU05576.1"/>
    <property type="molecule type" value="Genomic_DNA"/>
</dbReference>
<sequence length="474" mass="50979">MIKKFKFSGILTVFFIFISAFIFYSCEEFSEVGTPPSLGTQVKFDKIVAIGNSITAGFQDGALFEGAQNYSYPNLIVQQINKIGGNVTFVQPLISEPGIGTRLRLTSLTPVQLQQQMVTGSPKNSTHPAPFNNLAVPGAILYDVLDTTDFATKSVQRGNPFFQIVLRSKALGPTMFHQAKALNPTFVFFWMGNNDVLGYAASGGTRGTDPTGKLPTPDVIFQLLFRQAIDSLLKINSTVKVAVANIPDVTVIPFFTTIPWFIVDPNTGQPVKDAQGNLIPLIGIKGGQPAQLGPGDLVLLTASSLIATGYGLPNVPPFSQLPNAGKPLPNEYILDASEVSIARTAIQKFNLIIDTVLANPARAGRTVKVDIYSRLNEVKAHGLEIAGVKFTTDFITGGLFSLDGIHPSNRGHGIIANEFIKAINTKFGSNIPYVDVMSLPGIQLPTSSIAEGKYQIPKIPAEALKGVVELFVSR</sequence>
<keyword evidence="1" id="KW-0472">Membrane</keyword>
<dbReference type="STRING" id="1633631.GCA_001442925_01288"/>
<dbReference type="GO" id="GO:0016788">
    <property type="term" value="F:hydrolase activity, acting on ester bonds"/>
    <property type="evidence" value="ECO:0007669"/>
    <property type="project" value="UniProtKB-ARBA"/>
</dbReference>
<evidence type="ECO:0000256" key="1">
    <source>
        <dbReference type="SAM" id="Phobius"/>
    </source>
</evidence>
<dbReference type="Gene3D" id="3.40.50.1110">
    <property type="entry name" value="SGNH hydrolase"/>
    <property type="match status" value="2"/>
</dbReference>
<keyword evidence="1" id="KW-1133">Transmembrane helix</keyword>
<evidence type="ECO:0000313" key="2">
    <source>
        <dbReference type="EMBL" id="CUS90536.1"/>
    </source>
</evidence>
<dbReference type="PROSITE" id="PS51257">
    <property type="entry name" value="PROKAR_LIPOPROTEIN"/>
    <property type="match status" value="1"/>
</dbReference>
<dbReference type="SUPFAM" id="SSF52266">
    <property type="entry name" value="SGNH hydrolase"/>
    <property type="match status" value="1"/>
</dbReference>
<dbReference type="InterPro" id="IPR036514">
    <property type="entry name" value="SGNH_hydro_sf"/>
</dbReference>
<protein>
    <submittedName>
        <fullName evidence="3">GDSL-like Lipase/Acylhydrolase</fullName>
    </submittedName>
</protein>
<evidence type="ECO:0000313" key="4">
    <source>
        <dbReference type="Proteomes" id="UP000182011"/>
    </source>
</evidence>
<evidence type="ECO:0000313" key="3">
    <source>
        <dbReference type="EMBL" id="CUU05576.1"/>
    </source>
</evidence>
<dbReference type="OrthoDB" id="9764164at2"/>
<proteinExistence type="predicted"/>
<reference evidence="2 5" key="2">
    <citation type="submission" date="2015-11" db="EMBL/GenBank/DDBJ databases">
        <authorList>
            <person name="Varghese N."/>
        </authorList>
    </citation>
    <scope>NUCLEOTIDE SEQUENCE [LARGE SCALE GENOMIC DNA]</scope>
    <source>
        <strain evidence="2 5">JGI-8</strain>
    </source>
</reference>
<dbReference type="EMBL" id="CZVI01000021">
    <property type="protein sequence ID" value="CUS90536.1"/>
    <property type="molecule type" value="Genomic_DNA"/>
</dbReference>
<accession>A0A0S4N4C9</accession>
<accession>A0A0P1M746</accession>
<keyword evidence="5" id="KW-1185">Reference proteome</keyword>
<accession>A0A0P1M8B0</accession>
<gene>
    <name evidence="3" type="ORF">JGI4_01293</name>
    <name evidence="2" type="ORF">JGI8_01437</name>
</gene>
<organism evidence="3 4">
    <name type="scientific">Candidatus Kryptonium thompsonii</name>
    <dbReference type="NCBI Taxonomy" id="1633631"/>
    <lineage>
        <taxon>Bacteria</taxon>
        <taxon>Pseudomonadati</taxon>
        <taxon>Candidatus Kryptoniota</taxon>
        <taxon>Candidatus Kryptonium</taxon>
    </lineage>
</organism>